<dbReference type="Proteomes" id="UP000230069">
    <property type="component" value="Unassembled WGS sequence"/>
</dbReference>
<proteinExistence type="predicted"/>
<feature type="region of interest" description="Disordered" evidence="10">
    <location>
        <begin position="289"/>
        <end position="317"/>
    </location>
</feature>
<feature type="domain" description="Dof-type" evidence="11">
    <location>
        <begin position="65"/>
        <end position="119"/>
    </location>
</feature>
<keyword evidence="1 9" id="KW-0479">Metal-binding</keyword>
<dbReference type="EMBL" id="KZ305024">
    <property type="protein sequence ID" value="PIA56116.1"/>
    <property type="molecule type" value="Genomic_DNA"/>
</dbReference>
<evidence type="ECO:0000259" key="11">
    <source>
        <dbReference type="PROSITE" id="PS50884"/>
    </source>
</evidence>
<dbReference type="PANTHER" id="PTHR31992">
    <property type="entry name" value="DOF ZINC FINGER PROTEIN DOF1.4-RELATED"/>
    <property type="match status" value="1"/>
</dbReference>
<keyword evidence="6 9" id="KW-0804">Transcription</keyword>
<dbReference type="PROSITE" id="PS50884">
    <property type="entry name" value="ZF_DOF_2"/>
    <property type="match status" value="1"/>
</dbReference>
<evidence type="ECO:0000256" key="9">
    <source>
        <dbReference type="RuleBase" id="RU369094"/>
    </source>
</evidence>
<dbReference type="GO" id="GO:0005634">
    <property type="term" value="C:nucleus"/>
    <property type="evidence" value="ECO:0007669"/>
    <property type="project" value="UniProtKB-SubCell"/>
</dbReference>
<dbReference type="InterPro" id="IPR045174">
    <property type="entry name" value="Dof"/>
</dbReference>
<sequence>MIQELFSGSSASLLGGERKFPFSGVVLEGSPSSSSPSLSTSSTNTTNTTSTTANNNTPTTDQQNLRCPRCDSSNTKFCYYNNYNLTQPRHFCKTCRRYWTKGGALRNVPIGGGCRKNKTTIAPATTAVKSNTAKIKTGSTEFGKTTFGFDLELPSNPIVWTSPQNNQLMTLLRAAQMQNPNPNPNPVTIKEEGSMIGSYNMCADTNSNSAIGTSALNATPIGVDPLSQIPVGLCNSFWKNNQHQQYQQPQHQQLQQQQQQQHNFLMSDVQAATGIQELFQRLRSSGNYYSDHSSSQLNNNNVANTSSSNPSTITMDPSPITGAEVGFWNNPSFVWSNLSASNGAFP</sequence>
<dbReference type="OrthoDB" id="1927254at2759"/>
<protein>
    <recommendedName>
        <fullName evidence="9">Dof zinc finger protein</fullName>
    </recommendedName>
</protein>
<dbReference type="Pfam" id="PF02701">
    <property type="entry name" value="Zn_ribbon_Dof"/>
    <property type="match status" value="1"/>
</dbReference>
<dbReference type="GO" id="GO:0003677">
    <property type="term" value="F:DNA binding"/>
    <property type="evidence" value="ECO:0007669"/>
    <property type="project" value="UniProtKB-UniRule"/>
</dbReference>
<feature type="compositionally biased region" description="Low complexity" evidence="10">
    <location>
        <begin position="289"/>
        <end position="311"/>
    </location>
</feature>
<keyword evidence="5 8" id="KW-0238">DNA-binding</keyword>
<dbReference type="InParanoid" id="A0A2G5EK31"/>
<dbReference type="AlphaFoldDB" id="A0A2G5EK31"/>
<feature type="compositionally biased region" description="Low complexity" evidence="10">
    <location>
        <begin position="30"/>
        <end position="60"/>
    </location>
</feature>
<dbReference type="PANTHER" id="PTHR31992:SF289">
    <property type="entry name" value="DOF ZINC FINGER PROTEIN"/>
    <property type="match status" value="1"/>
</dbReference>
<keyword evidence="4 9" id="KW-0805">Transcription regulation</keyword>
<comment type="function">
    <text evidence="9">Transcription factor that binds specifically to a 5'-AA[AG]G-3' consensus core sequence.</text>
</comment>
<evidence type="ECO:0000256" key="8">
    <source>
        <dbReference type="PROSITE-ProRule" id="PRU00071"/>
    </source>
</evidence>
<name>A0A2G5EK31_AQUCA</name>
<evidence type="ECO:0000256" key="1">
    <source>
        <dbReference type="ARBA" id="ARBA00022723"/>
    </source>
</evidence>
<reference evidence="12 13" key="1">
    <citation type="submission" date="2017-09" db="EMBL/GenBank/DDBJ databases">
        <title>WGS assembly of Aquilegia coerulea Goldsmith.</title>
        <authorList>
            <person name="Hodges S."/>
            <person name="Kramer E."/>
            <person name="Nordborg M."/>
            <person name="Tomkins J."/>
            <person name="Borevitz J."/>
            <person name="Derieg N."/>
            <person name="Yan J."/>
            <person name="Mihaltcheva S."/>
            <person name="Hayes R.D."/>
            <person name="Rokhsar D."/>
        </authorList>
    </citation>
    <scope>NUCLEOTIDE SEQUENCE [LARGE SCALE GENOMIC DNA]</scope>
    <source>
        <strain evidence="13">cv. Goldsmith</strain>
    </source>
</reference>
<keyword evidence="13" id="KW-1185">Reference proteome</keyword>
<accession>A0A2G5EK31</accession>
<evidence type="ECO:0000313" key="12">
    <source>
        <dbReference type="EMBL" id="PIA56116.1"/>
    </source>
</evidence>
<feature type="region of interest" description="Disordered" evidence="10">
    <location>
        <begin position="27"/>
        <end position="66"/>
    </location>
</feature>
<evidence type="ECO:0000256" key="2">
    <source>
        <dbReference type="ARBA" id="ARBA00022771"/>
    </source>
</evidence>
<keyword evidence="3 9" id="KW-0862">Zinc</keyword>
<dbReference type="InterPro" id="IPR003851">
    <property type="entry name" value="Znf_Dof"/>
</dbReference>
<organism evidence="12 13">
    <name type="scientific">Aquilegia coerulea</name>
    <name type="common">Rocky mountain columbine</name>
    <dbReference type="NCBI Taxonomy" id="218851"/>
    <lineage>
        <taxon>Eukaryota</taxon>
        <taxon>Viridiplantae</taxon>
        <taxon>Streptophyta</taxon>
        <taxon>Embryophyta</taxon>
        <taxon>Tracheophyta</taxon>
        <taxon>Spermatophyta</taxon>
        <taxon>Magnoliopsida</taxon>
        <taxon>Ranunculales</taxon>
        <taxon>Ranunculaceae</taxon>
        <taxon>Thalictroideae</taxon>
        <taxon>Aquilegia</taxon>
    </lineage>
</organism>
<evidence type="ECO:0000256" key="4">
    <source>
        <dbReference type="ARBA" id="ARBA00023015"/>
    </source>
</evidence>
<dbReference type="PROSITE" id="PS01361">
    <property type="entry name" value="ZF_DOF_1"/>
    <property type="match status" value="1"/>
</dbReference>
<evidence type="ECO:0000256" key="10">
    <source>
        <dbReference type="SAM" id="MobiDB-lite"/>
    </source>
</evidence>
<dbReference type="GO" id="GO:0003700">
    <property type="term" value="F:DNA-binding transcription factor activity"/>
    <property type="evidence" value="ECO:0007669"/>
    <property type="project" value="UniProtKB-UniRule"/>
</dbReference>
<comment type="subcellular location">
    <subcellularLocation>
        <location evidence="8 9">Nucleus</location>
    </subcellularLocation>
</comment>
<evidence type="ECO:0000256" key="7">
    <source>
        <dbReference type="ARBA" id="ARBA00023242"/>
    </source>
</evidence>
<keyword evidence="7 8" id="KW-0539">Nucleus</keyword>
<dbReference type="GO" id="GO:0008270">
    <property type="term" value="F:zinc ion binding"/>
    <property type="evidence" value="ECO:0007669"/>
    <property type="project" value="UniProtKB-KW"/>
</dbReference>
<evidence type="ECO:0000256" key="5">
    <source>
        <dbReference type="ARBA" id="ARBA00023125"/>
    </source>
</evidence>
<gene>
    <name evidence="12" type="ORF">AQUCO_00700458v1</name>
</gene>
<evidence type="ECO:0000256" key="3">
    <source>
        <dbReference type="ARBA" id="ARBA00022833"/>
    </source>
</evidence>
<keyword evidence="2 8" id="KW-0863">Zinc-finger</keyword>
<evidence type="ECO:0000313" key="13">
    <source>
        <dbReference type="Proteomes" id="UP000230069"/>
    </source>
</evidence>
<evidence type="ECO:0000256" key="6">
    <source>
        <dbReference type="ARBA" id="ARBA00023163"/>
    </source>
</evidence>
<dbReference type="STRING" id="218851.A0A2G5EK31"/>